<dbReference type="Pfam" id="PF06745">
    <property type="entry name" value="ATPase"/>
    <property type="match status" value="1"/>
</dbReference>
<dbReference type="PANTHER" id="PTHR43637:SF1">
    <property type="entry name" value="UPF0273 PROTEIN TM_0370"/>
    <property type="match status" value="1"/>
</dbReference>
<protein>
    <submittedName>
        <fullName evidence="4">AAA family ATPase</fullName>
    </submittedName>
</protein>
<dbReference type="GO" id="GO:0005524">
    <property type="term" value="F:ATP binding"/>
    <property type="evidence" value="ECO:0007669"/>
    <property type="project" value="UniProtKB-KW"/>
</dbReference>
<dbReference type="EMBL" id="DUGH01000105">
    <property type="protein sequence ID" value="HIH16599.1"/>
    <property type="molecule type" value="Genomic_DNA"/>
</dbReference>
<evidence type="ECO:0000313" key="6">
    <source>
        <dbReference type="Proteomes" id="UP000564964"/>
    </source>
</evidence>
<dbReference type="PROSITE" id="PS51146">
    <property type="entry name" value="KAIC"/>
    <property type="match status" value="1"/>
</dbReference>
<dbReference type="InterPro" id="IPR014774">
    <property type="entry name" value="KaiC-like_dom"/>
</dbReference>
<dbReference type="AlphaFoldDB" id="A0A7J4JJ13"/>
<sequence>MERVKTGIPGFDDLVQGGIPKGASILVSGGTGCGKSIFAMQFIYNGAKQFNEPGLYVTLETNLKNLAWDMQNFNWDIKPLQDAGLMKIYRLNLGVSGDPANIEDQIEAELEVISAMVKELGAKRIVIDSTTAFGVWIREEGKLRGTLYKFVDALKDLDCTTLLTAEVRGDKHVMSAFGVEEFVADGVVALYFTPPFRSLFVRKMRGTNHSKKIHPLDISAQGLKVNPKDEIMWDAVK</sequence>
<reference evidence="5" key="2">
    <citation type="submission" date="2021-03" db="EMBL/GenBank/DDBJ databases">
        <authorList>
            <person name="Jaffe A."/>
        </authorList>
    </citation>
    <scope>NUCLEOTIDE SEQUENCE</scope>
    <source>
        <strain evidence="5">RIFCSPLOWO2_01_FULL_58_19</strain>
    </source>
</reference>
<dbReference type="Gene3D" id="3.40.50.300">
    <property type="entry name" value="P-loop containing nucleotide triphosphate hydrolases"/>
    <property type="match status" value="1"/>
</dbReference>
<dbReference type="PANTHER" id="PTHR43637">
    <property type="entry name" value="UPF0273 PROTEIN TM_0370"/>
    <property type="match status" value="1"/>
</dbReference>
<keyword evidence="1" id="KW-0547">Nucleotide-binding</keyword>
<name>A0A7J4JJ13_9ARCH</name>
<evidence type="ECO:0000313" key="5">
    <source>
        <dbReference type="EMBL" id="MBS3063353.1"/>
    </source>
</evidence>
<gene>
    <name evidence="4" type="ORF">HA252_04305</name>
    <name evidence="5" type="ORF">J4203_05775</name>
</gene>
<evidence type="ECO:0000256" key="2">
    <source>
        <dbReference type="ARBA" id="ARBA00022840"/>
    </source>
</evidence>
<comment type="caution">
    <text evidence="4">The sequence shown here is derived from an EMBL/GenBank/DDBJ whole genome shotgun (WGS) entry which is preliminary data.</text>
</comment>
<dbReference type="PROSITE" id="PS51257">
    <property type="entry name" value="PROKAR_LIPOPROTEIN"/>
    <property type="match status" value="1"/>
</dbReference>
<organism evidence="4 6">
    <name type="scientific">Candidatus Iainarchaeum sp</name>
    <dbReference type="NCBI Taxonomy" id="3101447"/>
    <lineage>
        <taxon>Archaea</taxon>
        <taxon>Candidatus Iainarchaeota</taxon>
        <taxon>Candidatus Iainarchaeia</taxon>
        <taxon>Candidatus Iainarchaeales</taxon>
        <taxon>Candidatus Iainarchaeaceae</taxon>
        <taxon>Candidatus Iainarchaeum</taxon>
    </lineage>
</organism>
<proteinExistence type="predicted"/>
<dbReference type="InterPro" id="IPR010624">
    <property type="entry name" value="KaiC_dom"/>
</dbReference>
<dbReference type="SUPFAM" id="SSF52540">
    <property type="entry name" value="P-loop containing nucleoside triphosphate hydrolases"/>
    <property type="match status" value="1"/>
</dbReference>
<reference evidence="6" key="1">
    <citation type="journal article" date="2020" name="bioRxiv">
        <title>A rank-normalized archaeal taxonomy based on genome phylogeny resolves widespread incomplete and uneven classifications.</title>
        <authorList>
            <person name="Rinke C."/>
            <person name="Chuvochina M."/>
            <person name="Mussig A.J."/>
            <person name="Chaumeil P.-A."/>
            <person name="Waite D.W."/>
            <person name="Whitman W.B."/>
            <person name="Parks D.H."/>
            <person name="Hugenholtz P."/>
        </authorList>
    </citation>
    <scope>NUCLEOTIDE SEQUENCE [LARGE SCALE GENOMIC DNA]</scope>
</reference>
<dbReference type="EMBL" id="JAGVWE010000005">
    <property type="protein sequence ID" value="MBS3063353.1"/>
    <property type="molecule type" value="Genomic_DNA"/>
</dbReference>
<keyword evidence="2" id="KW-0067">ATP-binding</keyword>
<dbReference type="Proteomes" id="UP000564964">
    <property type="component" value="Unassembled WGS sequence"/>
</dbReference>
<feature type="domain" description="KaiC" evidence="3">
    <location>
        <begin position="2"/>
        <end position="237"/>
    </location>
</feature>
<accession>A0A7J4JJ13</accession>
<dbReference type="Proteomes" id="UP000678237">
    <property type="component" value="Unassembled WGS sequence"/>
</dbReference>
<reference evidence="5" key="3">
    <citation type="submission" date="2021-05" db="EMBL/GenBank/DDBJ databases">
        <title>Protein family content uncovers lineage relationships and bacterial pathway maintenance mechanisms in DPANN archaea.</title>
        <authorList>
            <person name="Castelle C.J."/>
            <person name="Meheust R."/>
            <person name="Jaffe A.L."/>
            <person name="Seitz K."/>
            <person name="Gong X."/>
            <person name="Baker B.J."/>
            <person name="Banfield J.F."/>
        </authorList>
    </citation>
    <scope>NUCLEOTIDE SEQUENCE</scope>
    <source>
        <strain evidence="5">RIFCSPLOWO2_01_FULL_58_19</strain>
    </source>
</reference>
<evidence type="ECO:0000259" key="3">
    <source>
        <dbReference type="PROSITE" id="PS51146"/>
    </source>
</evidence>
<evidence type="ECO:0000256" key="1">
    <source>
        <dbReference type="ARBA" id="ARBA00022741"/>
    </source>
</evidence>
<dbReference type="InterPro" id="IPR027417">
    <property type="entry name" value="P-loop_NTPase"/>
</dbReference>
<evidence type="ECO:0000313" key="4">
    <source>
        <dbReference type="EMBL" id="HIH16599.1"/>
    </source>
</evidence>